<organism evidence="1 2">
    <name type="scientific">Violaceomyces palustris</name>
    <dbReference type="NCBI Taxonomy" id="1673888"/>
    <lineage>
        <taxon>Eukaryota</taxon>
        <taxon>Fungi</taxon>
        <taxon>Dikarya</taxon>
        <taxon>Basidiomycota</taxon>
        <taxon>Ustilaginomycotina</taxon>
        <taxon>Ustilaginomycetes</taxon>
        <taxon>Violaceomycetales</taxon>
        <taxon>Violaceomycetaceae</taxon>
        <taxon>Violaceomyces</taxon>
    </lineage>
</organism>
<dbReference type="Proteomes" id="UP000245626">
    <property type="component" value="Unassembled WGS sequence"/>
</dbReference>
<protein>
    <submittedName>
        <fullName evidence="1">Uncharacterized protein</fullName>
    </submittedName>
</protein>
<reference evidence="1 2" key="1">
    <citation type="journal article" date="2018" name="Mol. Biol. Evol.">
        <title>Broad Genomic Sampling Reveals a Smut Pathogenic Ancestry of the Fungal Clade Ustilaginomycotina.</title>
        <authorList>
            <person name="Kijpornyongpan T."/>
            <person name="Mondo S.J."/>
            <person name="Barry K."/>
            <person name="Sandor L."/>
            <person name="Lee J."/>
            <person name="Lipzen A."/>
            <person name="Pangilinan J."/>
            <person name="LaButti K."/>
            <person name="Hainaut M."/>
            <person name="Henrissat B."/>
            <person name="Grigoriev I.V."/>
            <person name="Spatafora J.W."/>
            <person name="Aime M.C."/>
        </authorList>
    </citation>
    <scope>NUCLEOTIDE SEQUENCE [LARGE SCALE GENOMIC DNA]</scope>
    <source>
        <strain evidence="1 2">SA 807</strain>
    </source>
</reference>
<proteinExistence type="predicted"/>
<gene>
    <name evidence="1" type="ORF">IE53DRAFT_359880</name>
</gene>
<evidence type="ECO:0000313" key="1">
    <source>
        <dbReference type="EMBL" id="PWN53571.1"/>
    </source>
</evidence>
<keyword evidence="2" id="KW-1185">Reference proteome</keyword>
<dbReference type="EMBL" id="KZ819719">
    <property type="protein sequence ID" value="PWN53571.1"/>
    <property type="molecule type" value="Genomic_DNA"/>
</dbReference>
<accession>A0ACD0P690</accession>
<evidence type="ECO:0000313" key="2">
    <source>
        <dbReference type="Proteomes" id="UP000245626"/>
    </source>
</evidence>
<name>A0ACD0P690_9BASI</name>
<sequence>MSEAGKLRERLRVLKQAVKCVEDSTLQTLPPLIKKWRKAGHEAARDLWTLGGGGEWDACPPSRHASFGSYHPENSEIIGEQPPSPLRSETETKLSALYKLKPRVRKRDRREDDEGGSNCEEWFGNGEDDQERLHPSKVSRVSSSNGTEGSSPPPLEELFKQARSCAKVKVYGGGGGNFTRPRSAAEYEDQGGDYEEAEPSSSTNAEHSSWNIGKMLDLIGVERSSLKWNEEEEDFDEEEEEEEEEERKRGMP</sequence>